<feature type="region of interest" description="Disordered" evidence="7">
    <location>
        <begin position="442"/>
        <end position="480"/>
    </location>
</feature>
<feature type="region of interest" description="Disordered" evidence="7">
    <location>
        <begin position="238"/>
        <end position="271"/>
    </location>
</feature>
<feature type="compositionally biased region" description="Low complexity" evidence="7">
    <location>
        <begin position="462"/>
        <end position="475"/>
    </location>
</feature>
<dbReference type="PANTHER" id="PTHR46373:SF2">
    <property type="entry name" value="RWP-RK DOMAIN-CONTAINING PROTEIN"/>
    <property type="match status" value="1"/>
</dbReference>
<keyword evidence="6" id="KW-0539">Nucleus</keyword>
<sequence>MTTHDAGVPPLPEDLTLPPLPQQLPFPLPASRSVDNIVGWLGSGGSKKTRSLNVQHVREEDTLVSSTDDQVSSDGDDEEGRDAPRATWEHGKTLKSDVPMPELRKAFTLPRARAAHALSMSINCLKRLCRKRGIDRWPYRKLVSLDNLAAALRAKPVRPPEQQQALLAAVEREREAVLADPNHEVDARVMHRRTATYKQRYVVRKRDAGRRTVGDAPAGGDHAAASCMADIKDEQLQLSPAAQGKGRVPRSKSSRSEGVRSPGSSSMLGAGLIKQEPDTEHGLLPYGGDAAARGSQLEESKAWGDLALGFASSGGAKGGQRRAQAKAVPTSPTGRGSARRVAMDTTSEPGLRTDAHHDVQAATQHRARRRRAALITLLASGKQEAEADGAGSPEFETGISGGYSDNAAIAMPMSVSAPNTTGDEEEGKEQLMRSAPQLLASCPAASQPTAHGAVPSSGGGTPSISPGCSPTTTTTNQRSGSVRLVGSADAVLRGAACLGLASNLLAVTEMQLLAAGKPGQVFGATARCASQQPLMLPTLHTRPGDWNIPADLAEEVFLDEDQKASASPGGSASASFPAASLPGSMAAAGAYWGGRLRALRPDTGTTNEQPDPLAAALPGARQKRANSSQASPDFRLAQQLGLGSVEGGSTTGENNTAKLHAFMAAAALGGNQLGSAALPHRPSVTSAQSIGPVCGSGSGRVSGSGSVHNMQPPLPRSSQSAGAHPGSFFSLPDWPEGARPSSAFQLPSPQVPYPQQMVQQQHALAAAAAGFHPAFVMMSDPGLRPPAPPAIQQPRPAPATGTAQQQLLLQMQPQQMGMALGSSGDGGSMGAGQTMQGRLDLDGHQQPPGWPNPPSMGEWLANQDFVAGNSSAWAANTVTQPLSYPATAPTFPDVSYSGAPMDGYLPQSAGFLAQLGTSAPAVTAHVRGVRPMSGPAAFHNGIAGQQQSPTVLWPTSAGGGSLTGPGLMHWPHLGTPVPMQGGQGAGWGRQQQLGPNLMPQSTNTAIKGRLSSGSTWLGSMPGGSNDGGGPKAYGSFMQQQQEQEQQQQQEQQQDMDQMLDYMQELLQADDC</sequence>
<name>A0A7S0RE48_9CHLO</name>
<evidence type="ECO:0000256" key="6">
    <source>
        <dbReference type="ARBA" id="ARBA00023242"/>
    </source>
</evidence>
<dbReference type="PANTHER" id="PTHR46373">
    <property type="entry name" value="PROTEIN RKD4"/>
    <property type="match status" value="1"/>
</dbReference>
<feature type="region of interest" description="Disordered" evidence="7">
    <location>
        <begin position="57"/>
        <end position="85"/>
    </location>
</feature>
<reference evidence="9" key="1">
    <citation type="submission" date="2021-01" db="EMBL/GenBank/DDBJ databases">
        <authorList>
            <person name="Corre E."/>
            <person name="Pelletier E."/>
            <person name="Niang G."/>
            <person name="Scheremetjew M."/>
            <person name="Finn R."/>
            <person name="Kale V."/>
            <person name="Holt S."/>
            <person name="Cochrane G."/>
            <person name="Meng A."/>
            <person name="Brown T."/>
            <person name="Cohen L."/>
        </authorList>
    </citation>
    <scope>NUCLEOTIDE SEQUENCE</scope>
    <source>
        <strain evidence="9">SAG 11-49</strain>
    </source>
</reference>
<accession>A0A7S0RE48</accession>
<comment type="function">
    <text evidence="1">Putative transcription factor.</text>
</comment>
<keyword evidence="4" id="KW-0238">DNA-binding</keyword>
<dbReference type="InterPro" id="IPR044607">
    <property type="entry name" value="RKD-like"/>
</dbReference>
<evidence type="ECO:0000256" key="3">
    <source>
        <dbReference type="ARBA" id="ARBA00023054"/>
    </source>
</evidence>
<feature type="region of interest" description="Disordered" evidence="7">
    <location>
        <begin position="381"/>
        <end position="403"/>
    </location>
</feature>
<evidence type="ECO:0000256" key="4">
    <source>
        <dbReference type="ARBA" id="ARBA00023125"/>
    </source>
</evidence>
<keyword evidence="2" id="KW-0805">Transcription regulation</keyword>
<keyword evidence="5" id="KW-0804">Transcription</keyword>
<dbReference type="PROSITE" id="PS51519">
    <property type="entry name" value="RWP_RK"/>
    <property type="match status" value="1"/>
</dbReference>
<evidence type="ECO:0000256" key="5">
    <source>
        <dbReference type="ARBA" id="ARBA00023163"/>
    </source>
</evidence>
<protein>
    <recommendedName>
        <fullName evidence="8">RWP-RK domain-containing protein</fullName>
    </recommendedName>
</protein>
<proteinExistence type="predicted"/>
<dbReference type="AlphaFoldDB" id="A0A7S0RE48"/>
<feature type="compositionally biased region" description="Low complexity" evidence="7">
    <location>
        <begin position="1037"/>
        <end position="1059"/>
    </location>
</feature>
<gene>
    <name evidence="9" type="ORF">CLEI1391_LOCUS6545</name>
</gene>
<evidence type="ECO:0000256" key="7">
    <source>
        <dbReference type="SAM" id="MobiDB-lite"/>
    </source>
</evidence>
<organism evidence="9">
    <name type="scientific">Chlamydomonas leiostraca</name>
    <dbReference type="NCBI Taxonomy" id="1034604"/>
    <lineage>
        <taxon>Eukaryota</taxon>
        <taxon>Viridiplantae</taxon>
        <taxon>Chlorophyta</taxon>
        <taxon>core chlorophytes</taxon>
        <taxon>Chlorophyceae</taxon>
        <taxon>CS clade</taxon>
        <taxon>Chlamydomonadales</taxon>
        <taxon>Chlamydomonadaceae</taxon>
        <taxon>Chlamydomonas</taxon>
    </lineage>
</organism>
<evidence type="ECO:0000313" key="9">
    <source>
        <dbReference type="EMBL" id="CAD8674794.1"/>
    </source>
</evidence>
<feature type="compositionally biased region" description="Pro residues" evidence="7">
    <location>
        <begin position="18"/>
        <end position="28"/>
    </location>
</feature>
<feature type="domain" description="RWP-RK" evidence="8">
    <location>
        <begin position="81"/>
        <end position="165"/>
    </location>
</feature>
<feature type="region of interest" description="Disordered" evidence="7">
    <location>
        <begin position="314"/>
        <end position="341"/>
    </location>
</feature>
<dbReference type="GO" id="GO:0003677">
    <property type="term" value="F:DNA binding"/>
    <property type="evidence" value="ECO:0007669"/>
    <property type="project" value="UniProtKB-KW"/>
</dbReference>
<dbReference type="InterPro" id="IPR003035">
    <property type="entry name" value="RWP-RK_dom"/>
</dbReference>
<evidence type="ECO:0000256" key="1">
    <source>
        <dbReference type="ARBA" id="ARBA00004049"/>
    </source>
</evidence>
<feature type="region of interest" description="Disordered" evidence="7">
    <location>
        <begin position="683"/>
        <end position="748"/>
    </location>
</feature>
<dbReference type="GO" id="GO:0003700">
    <property type="term" value="F:DNA-binding transcription factor activity"/>
    <property type="evidence" value="ECO:0007669"/>
    <property type="project" value="InterPro"/>
</dbReference>
<feature type="compositionally biased region" description="Gly residues" evidence="7">
    <location>
        <begin position="1020"/>
        <end position="1031"/>
    </location>
</feature>
<evidence type="ECO:0000259" key="8">
    <source>
        <dbReference type="PROSITE" id="PS51519"/>
    </source>
</evidence>
<dbReference type="Pfam" id="PF02042">
    <property type="entry name" value="RWP-RK"/>
    <property type="match status" value="1"/>
</dbReference>
<feature type="compositionally biased region" description="Polar residues" evidence="7">
    <location>
        <begin position="63"/>
        <end position="73"/>
    </location>
</feature>
<feature type="region of interest" description="Disordered" evidence="7">
    <location>
        <begin position="1"/>
        <end position="28"/>
    </location>
</feature>
<keyword evidence="3" id="KW-0175">Coiled coil</keyword>
<dbReference type="EMBL" id="HBFB01011560">
    <property type="protein sequence ID" value="CAD8674794.1"/>
    <property type="molecule type" value="Transcribed_RNA"/>
</dbReference>
<feature type="region of interest" description="Disordered" evidence="7">
    <location>
        <begin position="1011"/>
        <end position="1059"/>
    </location>
</feature>
<evidence type="ECO:0000256" key="2">
    <source>
        <dbReference type="ARBA" id="ARBA00023015"/>
    </source>
</evidence>